<dbReference type="InterPro" id="IPR036412">
    <property type="entry name" value="HAD-like_sf"/>
</dbReference>
<comment type="caution">
    <text evidence="5">The sequence shown here is derived from an EMBL/GenBank/DDBJ whole genome shotgun (WGS) entry which is preliminary data.</text>
</comment>
<feature type="compositionally biased region" description="Low complexity" evidence="3">
    <location>
        <begin position="122"/>
        <end position="135"/>
    </location>
</feature>
<dbReference type="GO" id="GO:0034198">
    <property type="term" value="P:cellular response to amino acid starvation"/>
    <property type="evidence" value="ECO:0007669"/>
    <property type="project" value="UniProtKB-ARBA"/>
</dbReference>
<dbReference type="PANTHER" id="PTHR12210">
    <property type="entry name" value="DULLARD PROTEIN PHOSPHATASE"/>
    <property type="match status" value="1"/>
</dbReference>
<dbReference type="CDD" id="cd07521">
    <property type="entry name" value="HAD_FCP1-like"/>
    <property type="match status" value="1"/>
</dbReference>
<dbReference type="GO" id="GO:0045944">
    <property type="term" value="P:positive regulation of transcription by RNA polymerase II"/>
    <property type="evidence" value="ECO:0007669"/>
    <property type="project" value="UniProtKB-ARBA"/>
</dbReference>
<keyword evidence="2" id="KW-0449">Lipoprotein</keyword>
<gene>
    <name evidence="5" type="ORF">KABA2_01S15642</name>
</gene>
<organism evidence="5 6">
    <name type="scientific">Maudiozyma barnettii</name>
    <dbReference type="NCBI Taxonomy" id="61262"/>
    <lineage>
        <taxon>Eukaryota</taxon>
        <taxon>Fungi</taxon>
        <taxon>Dikarya</taxon>
        <taxon>Ascomycota</taxon>
        <taxon>Saccharomycotina</taxon>
        <taxon>Saccharomycetes</taxon>
        <taxon>Saccharomycetales</taxon>
        <taxon>Saccharomycetaceae</taxon>
        <taxon>Maudiozyma</taxon>
    </lineage>
</organism>
<dbReference type="InterPro" id="IPR050365">
    <property type="entry name" value="TIM50"/>
</dbReference>
<keyword evidence="6" id="KW-1185">Reference proteome</keyword>
<dbReference type="PROSITE" id="PS50969">
    <property type="entry name" value="FCP1"/>
    <property type="match status" value="1"/>
</dbReference>
<dbReference type="Proteomes" id="UP000644660">
    <property type="component" value="Unassembled WGS sequence"/>
</dbReference>
<dbReference type="Pfam" id="PF03031">
    <property type="entry name" value="NIF"/>
    <property type="match status" value="1"/>
</dbReference>
<keyword evidence="2" id="KW-0564">Palmitate</keyword>
<feature type="compositionally biased region" description="Low complexity" evidence="3">
    <location>
        <begin position="229"/>
        <end position="239"/>
    </location>
</feature>
<feature type="compositionally biased region" description="Polar residues" evidence="3">
    <location>
        <begin position="142"/>
        <end position="153"/>
    </location>
</feature>
<dbReference type="InterPro" id="IPR011948">
    <property type="entry name" value="Dullard_phosphatase"/>
</dbReference>
<dbReference type="GO" id="GO:0034605">
    <property type="term" value="P:cellular response to heat"/>
    <property type="evidence" value="ECO:0007669"/>
    <property type="project" value="UniProtKB-ARBA"/>
</dbReference>
<dbReference type="GO" id="GO:0009651">
    <property type="term" value="P:response to salt stress"/>
    <property type="evidence" value="ECO:0007669"/>
    <property type="project" value="UniProtKB-ARBA"/>
</dbReference>
<keyword evidence="1" id="KW-0378">Hydrolase</keyword>
<feature type="compositionally biased region" description="Acidic residues" evidence="3">
    <location>
        <begin position="176"/>
        <end position="187"/>
    </location>
</feature>
<dbReference type="InterPro" id="IPR004274">
    <property type="entry name" value="FCP1_dom"/>
</dbReference>
<dbReference type="SMART" id="SM00577">
    <property type="entry name" value="CPDc"/>
    <property type="match status" value="1"/>
</dbReference>
<feature type="compositionally biased region" description="Basic and acidic residues" evidence="3">
    <location>
        <begin position="161"/>
        <end position="175"/>
    </location>
</feature>
<dbReference type="SUPFAM" id="SSF56784">
    <property type="entry name" value="HAD-like"/>
    <property type="match status" value="1"/>
</dbReference>
<dbReference type="Gene3D" id="3.40.50.1000">
    <property type="entry name" value="HAD superfamily/HAD-like"/>
    <property type="match status" value="1"/>
</dbReference>
<dbReference type="FunFam" id="3.40.50.1000:FF:000043">
    <property type="entry name" value="General stress response phosphoprotein phosphatase Psr1/2"/>
    <property type="match status" value="1"/>
</dbReference>
<evidence type="ECO:0000256" key="2">
    <source>
        <dbReference type="ARBA" id="ARBA00023139"/>
    </source>
</evidence>
<dbReference type="GO" id="GO:1904262">
    <property type="term" value="P:negative regulation of TORC1 signaling"/>
    <property type="evidence" value="ECO:0007669"/>
    <property type="project" value="UniProtKB-ARBA"/>
</dbReference>
<name>A0A8H2VC37_9SACH</name>
<evidence type="ECO:0000256" key="1">
    <source>
        <dbReference type="ARBA" id="ARBA00022912"/>
    </source>
</evidence>
<evidence type="ECO:0000256" key="3">
    <source>
        <dbReference type="SAM" id="MobiDB-lite"/>
    </source>
</evidence>
<dbReference type="RefSeq" id="XP_041404564.1">
    <property type="nucleotide sequence ID" value="XM_041548630.1"/>
</dbReference>
<feature type="compositionally biased region" description="Low complexity" evidence="3">
    <location>
        <begin position="35"/>
        <end position="69"/>
    </location>
</feature>
<reference evidence="5 6" key="1">
    <citation type="submission" date="2020-05" db="EMBL/GenBank/DDBJ databases">
        <authorList>
            <person name="Casaregola S."/>
            <person name="Devillers H."/>
            <person name="Grondin C."/>
        </authorList>
    </citation>
    <scope>NUCLEOTIDE SEQUENCE [LARGE SCALE GENOMIC DNA]</scope>
    <source>
        <strain evidence="5 6">CLIB 1767</strain>
    </source>
</reference>
<keyword evidence="1" id="KW-0904">Protein phosphatase</keyword>
<evidence type="ECO:0000313" key="6">
    <source>
        <dbReference type="Proteomes" id="UP000644660"/>
    </source>
</evidence>
<evidence type="ECO:0000259" key="4">
    <source>
        <dbReference type="PROSITE" id="PS50969"/>
    </source>
</evidence>
<proteinExistence type="predicted"/>
<evidence type="ECO:0000313" key="5">
    <source>
        <dbReference type="EMBL" id="CAB4252526.1"/>
    </source>
</evidence>
<feature type="region of interest" description="Disordered" evidence="3">
    <location>
        <begin position="31"/>
        <end position="69"/>
    </location>
</feature>
<sequence length="547" mass="61412">MGLISSLCCAEENNLEDRNITNQSQRYNTNRKRNIGNTTTNNKIGHTTTKNNNNNNNNNITKSKSSNTTNSNLIITTTTTTNINNNNNNNNNNNTAIVATATTTNNSIITGSAKQLKNKRGTSNISNTNSTTIPIDSKQSIEDQNNSSIGSIRTSTSKFTESSEKEKDIIERNSDDIEADEDEEDSTEKEKTSTKMTAYYNSESSQGNEHSSYADTFDDANSMKIDGNSNVITNVNNQNDSSIVNSNNEDDYDMIDKNHDITNASTPIVNEQSLDKDNSIPLTQEEPGVPLQPSNEQLYEQPTEYSNNTNISPSDKETEQQLYSNANDVQNDMDYNMVSNYEDSEEYVDLTELQPDQYHAAGFNTLLPPITKSFKHKKCLVLDLDETLVHSSFKYLRSADFVLPVDIDDQIHNVYVIKRPGVDEFLKRVGELYEVVVFTASVSRYGDPLLDKLDINKAIHHRLFREACYNYEGNYIKNLSQIGRPLSDIIILDNSPASYIFHPQHAIPISSWFSDTHDNELLDIIPLLEDLSKRNVLDVGKVLDVSI</sequence>
<accession>A0A8H2VC37</accession>
<feature type="region of interest" description="Disordered" evidence="3">
    <location>
        <begin position="200"/>
        <end position="219"/>
    </location>
</feature>
<dbReference type="EMBL" id="CAEFZW010000001">
    <property type="protein sequence ID" value="CAB4252526.1"/>
    <property type="molecule type" value="Genomic_DNA"/>
</dbReference>
<feature type="domain" description="FCP1 homology" evidence="4">
    <location>
        <begin position="373"/>
        <end position="531"/>
    </location>
</feature>
<feature type="compositionally biased region" description="Polar residues" evidence="3">
    <location>
        <begin position="200"/>
        <end position="214"/>
    </location>
</feature>
<dbReference type="GeneID" id="64855655"/>
<dbReference type="OrthoDB" id="277011at2759"/>
<dbReference type="InterPro" id="IPR023214">
    <property type="entry name" value="HAD_sf"/>
</dbReference>
<feature type="region of interest" description="Disordered" evidence="3">
    <location>
        <begin position="229"/>
        <end position="258"/>
    </location>
</feature>
<protein>
    <submittedName>
        <fullName evidence="5">Similar to Saccharomyces cerevisiae YLR019W PSR2 Functionally redundant Psr1p homolog, a plasma membrane phosphatase involved in the general stress response</fullName>
    </submittedName>
</protein>
<dbReference type="AlphaFoldDB" id="A0A8H2VC37"/>
<dbReference type="NCBIfam" id="TIGR02251">
    <property type="entry name" value="HIF-SF_euk"/>
    <property type="match status" value="1"/>
</dbReference>
<feature type="region of interest" description="Disordered" evidence="3">
    <location>
        <begin position="112"/>
        <end position="195"/>
    </location>
</feature>
<dbReference type="GO" id="GO:0004721">
    <property type="term" value="F:phosphoprotein phosphatase activity"/>
    <property type="evidence" value="ECO:0007669"/>
    <property type="project" value="UniProtKB-KW"/>
</dbReference>